<evidence type="ECO:0000313" key="4">
    <source>
        <dbReference type="EMBL" id="WNY63700.1"/>
    </source>
</evidence>
<keyword evidence="1" id="KW-0472">Membrane</keyword>
<evidence type="ECO:0000259" key="2">
    <source>
        <dbReference type="Pfam" id="PF03781"/>
    </source>
</evidence>
<dbReference type="RefSeq" id="WP_316256804.1">
    <property type="nucleotide sequence ID" value="NZ_CP132449.1"/>
</dbReference>
<protein>
    <submittedName>
        <fullName evidence="4">SUMF1/EgtB/PvdO family nonheme iron enzyme</fullName>
    </submittedName>
</protein>
<keyword evidence="5" id="KW-1185">Reference proteome</keyword>
<dbReference type="SUPFAM" id="SSF56436">
    <property type="entry name" value="C-type lectin-like"/>
    <property type="match status" value="1"/>
</dbReference>
<accession>A0ABZ0CGV8</accession>
<dbReference type="InterPro" id="IPR013229">
    <property type="entry name" value="PEGA"/>
</dbReference>
<dbReference type="InterPro" id="IPR016187">
    <property type="entry name" value="CTDL_fold"/>
</dbReference>
<dbReference type="InterPro" id="IPR005532">
    <property type="entry name" value="SUMF_dom"/>
</dbReference>
<dbReference type="EMBL" id="CP132449">
    <property type="protein sequence ID" value="WNY63700.1"/>
    <property type="molecule type" value="Genomic_DNA"/>
</dbReference>
<organism evidence="4 5">
    <name type="scientific">Borreliella americana</name>
    <dbReference type="NCBI Taxonomy" id="478807"/>
    <lineage>
        <taxon>Bacteria</taxon>
        <taxon>Pseudomonadati</taxon>
        <taxon>Spirochaetota</taxon>
        <taxon>Spirochaetia</taxon>
        <taxon>Spirochaetales</taxon>
        <taxon>Borreliaceae</taxon>
        <taxon>Borreliella</taxon>
    </lineage>
</organism>
<name>A0ABZ0CGV8_9SPIR</name>
<evidence type="ECO:0000256" key="1">
    <source>
        <dbReference type="SAM" id="Phobius"/>
    </source>
</evidence>
<dbReference type="InterPro" id="IPR042095">
    <property type="entry name" value="SUMF_sf"/>
</dbReference>
<feature type="domain" description="PEGA" evidence="3">
    <location>
        <begin position="57"/>
        <end position="109"/>
    </location>
</feature>
<keyword evidence="1" id="KW-1133">Transmembrane helix</keyword>
<feature type="transmembrane region" description="Helical" evidence="1">
    <location>
        <begin position="27"/>
        <end position="47"/>
    </location>
</feature>
<evidence type="ECO:0000259" key="3">
    <source>
        <dbReference type="Pfam" id="PF08308"/>
    </source>
</evidence>
<evidence type="ECO:0000313" key="5">
    <source>
        <dbReference type="Proteomes" id="UP001305925"/>
    </source>
</evidence>
<dbReference type="Proteomes" id="UP001305925">
    <property type="component" value="Chromosome"/>
</dbReference>
<reference evidence="4" key="1">
    <citation type="submission" date="2023-07" db="EMBL/GenBank/DDBJ databases">
        <title>Genome sequencing of multiple Borrelia sensu lato isolates.</title>
        <authorList>
            <person name="Mongodin E.F."/>
            <person name="Rudenko N."/>
            <person name="Fraser C.M."/>
            <person name="Schutzer S."/>
            <person name="Luft B."/>
            <person name="Morgan R."/>
            <person name="Chastens S."/>
            <person name="Qiu W."/>
        </authorList>
    </citation>
    <scope>NUCLEOTIDE SEQUENCE [LARGE SCALE GENOMIC DNA]</scope>
    <source>
        <strain evidence="4">SCW30h</strain>
    </source>
</reference>
<sequence length="491" mass="57670">MKDVDEDSNIELFEVKLKPILGIAPKVYVFLTTIILLLSLVAILIIMPKFKNPGAYLKINSNIANTYIYLNEKYIGRTPFNKYINATEGIIRAKRMGFKTYEQKIKINNKFFGSYSLQINLELVDPEKIIKQRQKELSIMVKIRNINENTKLIPVFSLISSELKEHPKYIKKFLKDSIPYLNSIEMFKDFLNSYKVVYSIGQINGNQEKIWNSLKTNFDLENRAIFWFLENLDKDLKMLTKNEPWVKTLAKSLDNENIQLISKNEKINIKLPGFKKINSNKIEKIHNYELDSLDSKNISLRSTYSIKEFLIQEQNVTKYEYQDFLKENPKWALNNKENLIKEQLVDENYLKNFNQIGLNEAITGISYFSAIEYANWYSKKLPSGFKARLPISQEWELYQKEPNKNPLNINEISKKVGFWNLMQNSSFNDIAIFKNEKNFYNENSNFYSLITEIRTYSYQNNNNLLNPSTKASFLKNWSSPNIGFRLIVSKE</sequence>
<gene>
    <name evidence="4" type="ORF">QIA00_00160</name>
</gene>
<proteinExistence type="predicted"/>
<dbReference type="Gene3D" id="3.90.1580.10">
    <property type="entry name" value="paralog of FGE (formylglycine-generating enzyme)"/>
    <property type="match status" value="1"/>
</dbReference>
<keyword evidence="1" id="KW-0812">Transmembrane</keyword>
<dbReference type="Pfam" id="PF08308">
    <property type="entry name" value="PEGA"/>
    <property type="match status" value="1"/>
</dbReference>
<dbReference type="Pfam" id="PF03781">
    <property type="entry name" value="FGE-sulfatase"/>
    <property type="match status" value="1"/>
</dbReference>
<feature type="domain" description="Sulfatase-modifying factor enzyme-like" evidence="2">
    <location>
        <begin position="303"/>
        <end position="396"/>
    </location>
</feature>